<organism evidence="2 3">
    <name type="scientific">Noviherbaspirillum suwonense</name>
    <dbReference type="NCBI Taxonomy" id="1224511"/>
    <lineage>
        <taxon>Bacteria</taxon>
        <taxon>Pseudomonadati</taxon>
        <taxon>Pseudomonadota</taxon>
        <taxon>Betaproteobacteria</taxon>
        <taxon>Burkholderiales</taxon>
        <taxon>Oxalobacteraceae</taxon>
        <taxon>Noviherbaspirillum</taxon>
    </lineage>
</organism>
<protein>
    <submittedName>
        <fullName evidence="2">Uncharacterized protein</fullName>
    </submittedName>
</protein>
<gene>
    <name evidence="2" type="ORF">SAMN06295970_11049</name>
</gene>
<comment type="caution">
    <text evidence="2">The sequence shown here is derived from an EMBL/GenBank/DDBJ whole genome shotgun (WGS) entry which is preliminary data.</text>
</comment>
<accession>A0ABY1QE03</accession>
<name>A0ABY1QE03_9BURK</name>
<evidence type="ECO:0000313" key="3">
    <source>
        <dbReference type="Proteomes" id="UP001158049"/>
    </source>
</evidence>
<dbReference type="Proteomes" id="UP001158049">
    <property type="component" value="Unassembled WGS sequence"/>
</dbReference>
<dbReference type="EMBL" id="FXUL01000010">
    <property type="protein sequence ID" value="SMP64607.1"/>
    <property type="molecule type" value="Genomic_DNA"/>
</dbReference>
<evidence type="ECO:0000313" key="2">
    <source>
        <dbReference type="EMBL" id="SMP64607.1"/>
    </source>
</evidence>
<sequence length="32" mass="3129">MPAADKPSRSATGRRSMIATGNPLAASAPAAC</sequence>
<feature type="region of interest" description="Disordered" evidence="1">
    <location>
        <begin position="1"/>
        <end position="32"/>
    </location>
</feature>
<keyword evidence="3" id="KW-1185">Reference proteome</keyword>
<evidence type="ECO:0000256" key="1">
    <source>
        <dbReference type="SAM" id="MobiDB-lite"/>
    </source>
</evidence>
<proteinExistence type="predicted"/>
<reference evidence="2 3" key="1">
    <citation type="submission" date="2017-05" db="EMBL/GenBank/DDBJ databases">
        <authorList>
            <person name="Varghese N."/>
            <person name="Submissions S."/>
        </authorList>
    </citation>
    <scope>NUCLEOTIDE SEQUENCE [LARGE SCALE GENOMIC DNA]</scope>
    <source>
        <strain evidence="2 3">DSM 26001</strain>
    </source>
</reference>